<dbReference type="Proteomes" id="UP000482487">
    <property type="component" value="Unassembled WGS sequence"/>
</dbReference>
<name>A0A7C9IV25_9BACT</name>
<dbReference type="GO" id="GO:0016020">
    <property type="term" value="C:membrane"/>
    <property type="evidence" value="ECO:0007669"/>
    <property type="project" value="InterPro"/>
</dbReference>
<dbReference type="Gene3D" id="1.10.3730.20">
    <property type="match status" value="1"/>
</dbReference>
<dbReference type="Pfam" id="PF00892">
    <property type="entry name" value="EamA"/>
    <property type="match status" value="2"/>
</dbReference>
<feature type="transmembrane region" description="Helical" evidence="1">
    <location>
        <begin position="179"/>
        <end position="196"/>
    </location>
</feature>
<feature type="domain" description="EamA" evidence="2">
    <location>
        <begin position="149"/>
        <end position="277"/>
    </location>
</feature>
<keyword evidence="1" id="KW-1133">Transmembrane helix</keyword>
<keyword evidence="4" id="KW-1185">Reference proteome</keyword>
<keyword evidence="1" id="KW-0472">Membrane</keyword>
<dbReference type="InterPro" id="IPR037185">
    <property type="entry name" value="EmrE-like"/>
</dbReference>
<evidence type="ECO:0000259" key="2">
    <source>
        <dbReference type="Pfam" id="PF00892"/>
    </source>
</evidence>
<comment type="caution">
    <text evidence="3">The sequence shown here is derived from an EMBL/GenBank/DDBJ whole genome shotgun (WGS) entry which is preliminary data.</text>
</comment>
<dbReference type="EMBL" id="WVUD01000029">
    <property type="protein sequence ID" value="MYL84320.1"/>
    <property type="molecule type" value="Genomic_DNA"/>
</dbReference>
<feature type="transmembrane region" description="Helical" evidence="1">
    <location>
        <begin position="202"/>
        <end position="223"/>
    </location>
</feature>
<dbReference type="SUPFAM" id="SSF103481">
    <property type="entry name" value="Multidrug resistance efflux transporter EmrE"/>
    <property type="match status" value="2"/>
</dbReference>
<evidence type="ECO:0000256" key="1">
    <source>
        <dbReference type="SAM" id="Phobius"/>
    </source>
</evidence>
<feature type="transmembrane region" description="Helical" evidence="1">
    <location>
        <begin position="235"/>
        <end position="254"/>
    </location>
</feature>
<evidence type="ECO:0000313" key="3">
    <source>
        <dbReference type="EMBL" id="MYL84320.1"/>
    </source>
</evidence>
<gene>
    <name evidence="3" type="ORF">GTA51_14405</name>
</gene>
<dbReference type="InterPro" id="IPR000620">
    <property type="entry name" value="EamA_dom"/>
</dbReference>
<organism evidence="3 4">
    <name type="scientific">Solidesulfovibrio aerotolerans</name>
    <dbReference type="NCBI Taxonomy" id="295255"/>
    <lineage>
        <taxon>Bacteria</taxon>
        <taxon>Pseudomonadati</taxon>
        <taxon>Thermodesulfobacteriota</taxon>
        <taxon>Desulfovibrionia</taxon>
        <taxon>Desulfovibrionales</taxon>
        <taxon>Desulfovibrionaceae</taxon>
        <taxon>Solidesulfovibrio</taxon>
    </lineage>
</organism>
<protein>
    <submittedName>
        <fullName evidence="3">EamA family transporter</fullName>
    </submittedName>
</protein>
<reference evidence="3 4" key="1">
    <citation type="submission" date="2020-01" db="EMBL/GenBank/DDBJ databases">
        <title>Genome sequence of Desulfovibrio aerotolerans DSM 16695(T).</title>
        <authorList>
            <person name="Karnachuk O."/>
            <person name="Avakyan M."/>
            <person name="Mardanov A."/>
            <person name="Kadnikov V."/>
            <person name="Ravin N."/>
        </authorList>
    </citation>
    <scope>NUCLEOTIDE SEQUENCE [LARGE SCALE GENOMIC DNA]</scope>
    <source>
        <strain evidence="3 4">DSM 16695</strain>
    </source>
</reference>
<sequence>MSGYLYVLAAAALWGLIGPLSKLSFAAGMDTVEVAFWRTTLAWFLFAAQAVANRETHIDRRDLPAVAGFGVAGIAGLFGAYVVAVQAGGAALASVLLYTAPAWVALMSWLFLKEPMGGFKVAAVAATIVGVAGVSLGPGDGGTSVDGRAIAYGLLSGITYALYYIFGKYYLGRYKTPTLFLYALPVGSLTLLPFTTFTTPTWAGAVPCLVLAVCSTYGAYSLYYAGLKRLEATRAAVTATFEPVMAALLAFAMFGEHFSVVGYLGSGLIITSVLLTIWDGARERLRAPLPSPAPVVAPGRRED</sequence>
<feature type="transmembrane region" description="Helical" evidence="1">
    <location>
        <begin position="149"/>
        <end position="167"/>
    </location>
</feature>
<feature type="transmembrane region" description="Helical" evidence="1">
    <location>
        <begin position="36"/>
        <end position="53"/>
    </location>
</feature>
<feature type="transmembrane region" description="Helical" evidence="1">
    <location>
        <begin position="90"/>
        <end position="112"/>
    </location>
</feature>
<proteinExistence type="predicted"/>
<dbReference type="AlphaFoldDB" id="A0A7C9IV25"/>
<feature type="domain" description="EamA" evidence="2">
    <location>
        <begin position="1"/>
        <end position="135"/>
    </location>
</feature>
<keyword evidence="1" id="KW-0812">Transmembrane</keyword>
<feature type="transmembrane region" description="Helical" evidence="1">
    <location>
        <begin position="119"/>
        <end position="137"/>
    </location>
</feature>
<accession>A0A7C9IV25</accession>
<feature type="transmembrane region" description="Helical" evidence="1">
    <location>
        <begin position="260"/>
        <end position="278"/>
    </location>
</feature>
<dbReference type="PANTHER" id="PTHR22911:SF79">
    <property type="entry name" value="MOBA-LIKE NTP TRANSFERASE DOMAIN-CONTAINING PROTEIN"/>
    <property type="match status" value="1"/>
</dbReference>
<dbReference type="PANTHER" id="PTHR22911">
    <property type="entry name" value="ACYL-MALONYL CONDENSING ENZYME-RELATED"/>
    <property type="match status" value="1"/>
</dbReference>
<evidence type="ECO:0000313" key="4">
    <source>
        <dbReference type="Proteomes" id="UP000482487"/>
    </source>
</evidence>
<feature type="transmembrane region" description="Helical" evidence="1">
    <location>
        <begin position="65"/>
        <end position="84"/>
    </location>
</feature>
<dbReference type="OrthoDB" id="6707571at2"/>
<dbReference type="RefSeq" id="WP_160962233.1">
    <property type="nucleotide sequence ID" value="NZ_WVUD01000029.1"/>
</dbReference>